<protein>
    <recommendedName>
        <fullName evidence="2">CBU-0592-like domain-containing protein</fullName>
    </recommendedName>
</protein>
<dbReference type="Pfam" id="PF26604">
    <property type="entry name" value="CBU_0592"/>
    <property type="match status" value="1"/>
</dbReference>
<evidence type="ECO:0000259" key="2">
    <source>
        <dbReference type="Pfam" id="PF26604"/>
    </source>
</evidence>
<evidence type="ECO:0000256" key="1">
    <source>
        <dbReference type="SAM" id="Phobius"/>
    </source>
</evidence>
<dbReference type="Proteomes" id="UP000660454">
    <property type="component" value="Unassembled WGS sequence"/>
</dbReference>
<comment type="caution">
    <text evidence="3">The sequence shown here is derived from an EMBL/GenBank/DDBJ whole genome shotgun (WGS) entry which is preliminary data.</text>
</comment>
<sequence length="96" mass="9952">MSTFITIIGTAGAVVLLLAYAMVSSGRMSGDGLPYQLLNLGGAATLMINSAYHSAWPSAILNLVWSGIGVWTLGRLVARRATARRHAAAPAPATGR</sequence>
<feature type="transmembrane region" description="Helical" evidence="1">
    <location>
        <begin position="59"/>
        <end position="78"/>
    </location>
</feature>
<feature type="transmembrane region" description="Helical" evidence="1">
    <location>
        <begin position="6"/>
        <end position="23"/>
    </location>
</feature>
<dbReference type="EMBL" id="BOOF01000002">
    <property type="protein sequence ID" value="GIH59728.1"/>
    <property type="molecule type" value="Genomic_DNA"/>
</dbReference>
<accession>A0ABQ4GEA8</accession>
<organism evidence="3 4">
    <name type="scientific">Microbispora siamensis</name>
    <dbReference type="NCBI Taxonomy" id="564413"/>
    <lineage>
        <taxon>Bacteria</taxon>
        <taxon>Bacillati</taxon>
        <taxon>Actinomycetota</taxon>
        <taxon>Actinomycetes</taxon>
        <taxon>Streptosporangiales</taxon>
        <taxon>Streptosporangiaceae</taxon>
        <taxon>Microbispora</taxon>
    </lineage>
</organism>
<proteinExistence type="predicted"/>
<dbReference type="NCBIfam" id="NF047864">
    <property type="entry name" value="CBU_0592_membra"/>
    <property type="match status" value="1"/>
</dbReference>
<keyword evidence="1" id="KW-0812">Transmembrane</keyword>
<keyword evidence="1" id="KW-1133">Transmembrane helix</keyword>
<evidence type="ECO:0000313" key="3">
    <source>
        <dbReference type="EMBL" id="GIH59728.1"/>
    </source>
</evidence>
<keyword evidence="4" id="KW-1185">Reference proteome</keyword>
<reference evidence="3 4" key="1">
    <citation type="submission" date="2021-01" db="EMBL/GenBank/DDBJ databases">
        <title>Whole genome shotgun sequence of Microbispora siamensis NBRC 104113.</title>
        <authorList>
            <person name="Komaki H."/>
            <person name="Tamura T."/>
        </authorList>
    </citation>
    <scope>NUCLEOTIDE SEQUENCE [LARGE SCALE GENOMIC DNA]</scope>
    <source>
        <strain evidence="3 4">NBRC 104113</strain>
    </source>
</reference>
<keyword evidence="1" id="KW-0472">Membrane</keyword>
<dbReference type="RefSeq" id="WP_204046883.1">
    <property type="nucleotide sequence ID" value="NZ_BOOF01000002.1"/>
</dbReference>
<gene>
    <name evidence="3" type="ORF">Msi02_05450</name>
</gene>
<evidence type="ECO:0000313" key="4">
    <source>
        <dbReference type="Proteomes" id="UP000660454"/>
    </source>
</evidence>
<feature type="domain" description="CBU-0592-like" evidence="2">
    <location>
        <begin position="6"/>
        <end position="80"/>
    </location>
</feature>
<dbReference type="InterPro" id="IPR058058">
    <property type="entry name" value="CBU_0592-like"/>
</dbReference>
<name>A0ABQ4GEA8_9ACTN</name>